<evidence type="ECO:0000313" key="15">
    <source>
        <dbReference type="Proteomes" id="UP000054107"/>
    </source>
</evidence>
<reference evidence="14 15" key="1">
    <citation type="submission" date="2014-09" db="EMBL/GenBank/DDBJ databases">
        <authorList>
            <person name="Ellenberger Sabrina"/>
        </authorList>
    </citation>
    <scope>NUCLEOTIDE SEQUENCE [LARGE SCALE GENOMIC DNA]</scope>
    <source>
        <strain evidence="14 15">CBS 412.66</strain>
    </source>
</reference>
<comment type="subcellular location">
    <subcellularLocation>
        <location evidence="1 13">Nucleus</location>
    </subcellularLocation>
</comment>
<accession>A0A0B7NRQ3</accession>
<dbReference type="GO" id="GO:0006355">
    <property type="term" value="P:regulation of DNA-templated transcription"/>
    <property type="evidence" value="ECO:0007669"/>
    <property type="project" value="InterPro"/>
</dbReference>
<evidence type="ECO:0000256" key="5">
    <source>
        <dbReference type="ARBA" id="ARBA00022763"/>
    </source>
</evidence>
<keyword evidence="7 13" id="KW-0862">Zinc</keyword>
<dbReference type="InterPro" id="IPR036465">
    <property type="entry name" value="vWFA_dom_sf"/>
</dbReference>
<keyword evidence="5 13" id="KW-0227">DNA damage</keyword>
<keyword evidence="4 13" id="KW-0479">Metal-binding</keyword>
<keyword evidence="15" id="KW-1185">Reference proteome</keyword>
<dbReference type="Pfam" id="PF03850">
    <property type="entry name" value="Tfb4"/>
    <property type="match status" value="1"/>
</dbReference>
<evidence type="ECO:0000256" key="12">
    <source>
        <dbReference type="ARBA" id="ARBA00033341"/>
    </source>
</evidence>
<gene>
    <name evidence="14" type="primary">PARPA_11982.1 scaffold 44747</name>
</gene>
<evidence type="ECO:0000256" key="9">
    <source>
        <dbReference type="ARBA" id="ARBA00023163"/>
    </source>
</evidence>
<dbReference type="GO" id="GO:0000439">
    <property type="term" value="C:transcription factor TFIIH core complex"/>
    <property type="evidence" value="ECO:0007669"/>
    <property type="project" value="UniProtKB-UniRule"/>
</dbReference>
<proteinExistence type="inferred from homology"/>
<evidence type="ECO:0000256" key="3">
    <source>
        <dbReference type="ARBA" id="ARBA00021280"/>
    </source>
</evidence>
<dbReference type="GO" id="GO:0006289">
    <property type="term" value="P:nucleotide-excision repair"/>
    <property type="evidence" value="ECO:0007669"/>
    <property type="project" value="UniProtKB-UniRule"/>
</dbReference>
<keyword evidence="11 13" id="KW-0539">Nucleus</keyword>
<protein>
    <recommendedName>
        <fullName evidence="3 13">General transcription and DNA repair factor IIH subunit TFB4</fullName>
        <shortName evidence="13">TFIIH subunit TFB4</shortName>
    </recommendedName>
    <alternativeName>
        <fullName evidence="12 13">RNA polymerase II transcription factor B subunit 4</fullName>
    </alternativeName>
</protein>
<evidence type="ECO:0000313" key="14">
    <source>
        <dbReference type="EMBL" id="CEP17684.1"/>
    </source>
</evidence>
<dbReference type="AlphaFoldDB" id="A0A0B7NRQ3"/>
<keyword evidence="8 13" id="KW-0805">Transcription regulation</keyword>
<dbReference type="InterPro" id="IPR004600">
    <property type="entry name" value="TFIIH_Tfb4/GTF2H3"/>
</dbReference>
<sequence length="320" mass="35505">MKDVSLSEGRDSWHIIVVAIQLDIIDDSNLLVMIIDTNPFAWEDSSNAPVPLSLESALSQVLVFINAHLALKYNNKVVVIASHIGKSKILYPLADNEEPTISNNGNKRNANMYPHFQIVTDQIVSNLQKLLSGTDTSFLKKDMGASPTITGALSMALCYINRVTKLDDEGHIKPRILVLSVSPDSAYQYIPLMNCIFSAQKASIPLDVCKIFGEETAFLQQASNITGGVYVKMENRQALLEYLMMAFLPDRYSRNYLNLPTQDQVDFRAACFCHKKIVDIGFVCSVCLSSSFYIGFLQLVSCLLNLQNQVCVQTKGASSF</sequence>
<comment type="subunit">
    <text evidence="13">Component of the 7-subunit TFIIH core complex composed of XPB/SSL2, XPD/RAD3, SSL1, TFB1, TFB2, TFB4 and TFB5, which is active in NER. The core complex associates with the 3-subunit CTD-kinase module TFIIK composed of CCL1, KIN28 and TFB3 to form the 10-subunit holoenzyme (holo-TFIIH) active in transcription.</text>
</comment>
<evidence type="ECO:0000256" key="10">
    <source>
        <dbReference type="ARBA" id="ARBA00023204"/>
    </source>
</evidence>
<comment type="similarity">
    <text evidence="2 13">Belongs to the TFB4 family.</text>
</comment>
<dbReference type="STRING" id="35722.A0A0B7NRQ3"/>
<keyword evidence="6 13" id="KW-0863">Zinc-finger</keyword>
<dbReference type="GO" id="GO:0005675">
    <property type="term" value="C:transcription factor TFIIH holo complex"/>
    <property type="evidence" value="ECO:0007669"/>
    <property type="project" value="UniProtKB-UniRule"/>
</dbReference>
<keyword evidence="10 13" id="KW-0234">DNA repair</keyword>
<evidence type="ECO:0000256" key="4">
    <source>
        <dbReference type="ARBA" id="ARBA00022723"/>
    </source>
</evidence>
<keyword evidence="9 13" id="KW-0804">Transcription</keyword>
<dbReference type="EMBL" id="LN733713">
    <property type="protein sequence ID" value="CEP17684.1"/>
    <property type="molecule type" value="Genomic_DNA"/>
</dbReference>
<evidence type="ECO:0000256" key="1">
    <source>
        <dbReference type="ARBA" id="ARBA00004123"/>
    </source>
</evidence>
<dbReference type="GO" id="GO:0008270">
    <property type="term" value="F:zinc ion binding"/>
    <property type="evidence" value="ECO:0007669"/>
    <property type="project" value="UniProtKB-KW"/>
</dbReference>
<evidence type="ECO:0000256" key="7">
    <source>
        <dbReference type="ARBA" id="ARBA00022833"/>
    </source>
</evidence>
<name>A0A0B7NRQ3_9FUNG</name>
<dbReference type="Gene3D" id="3.40.50.410">
    <property type="entry name" value="von Willebrand factor, type A domain"/>
    <property type="match status" value="1"/>
</dbReference>
<evidence type="ECO:0000256" key="2">
    <source>
        <dbReference type="ARBA" id="ARBA00005273"/>
    </source>
</evidence>
<dbReference type="OrthoDB" id="17307at2759"/>
<evidence type="ECO:0000256" key="13">
    <source>
        <dbReference type="RuleBase" id="RU368090"/>
    </source>
</evidence>
<evidence type="ECO:0000256" key="8">
    <source>
        <dbReference type="ARBA" id="ARBA00023015"/>
    </source>
</evidence>
<dbReference type="PANTHER" id="PTHR12831">
    <property type="entry name" value="TRANSCRIPTION INITIATION FACTOR IIH TFIIH , POLYPEPTIDE 3-RELATED"/>
    <property type="match status" value="1"/>
</dbReference>
<dbReference type="Proteomes" id="UP000054107">
    <property type="component" value="Unassembled WGS sequence"/>
</dbReference>
<dbReference type="PANTHER" id="PTHR12831:SF0">
    <property type="entry name" value="GENERAL TRANSCRIPTION FACTOR IIH SUBUNIT 3"/>
    <property type="match status" value="1"/>
</dbReference>
<evidence type="ECO:0000256" key="11">
    <source>
        <dbReference type="ARBA" id="ARBA00023242"/>
    </source>
</evidence>
<comment type="function">
    <text evidence="13">Component of the general transcription and DNA repair factor IIH (TFIIH) core complex, which is involved in general and transcription-coupled nucleotide excision repair (NER) of damaged DNA and, when complexed to TFIIK, in RNA transcription by RNA polymerase II. In NER, TFIIH acts by opening DNA around the lesion to allow the excision of the damaged oligonucleotide and its replacement by a new DNA fragment. In transcription, TFIIH has an essential role in transcription initiation. When the pre-initiation complex (PIC) has been established, TFIIH is required for promoter opening and promoter escape. Phosphorylation of the C-terminal tail (CTD) of the largest subunit of RNA polymerase II by the kinase module TFIIK controls the initiation of transcription.</text>
</comment>
<evidence type="ECO:0000256" key="6">
    <source>
        <dbReference type="ARBA" id="ARBA00022771"/>
    </source>
</evidence>
<organism evidence="14 15">
    <name type="scientific">Parasitella parasitica</name>
    <dbReference type="NCBI Taxonomy" id="35722"/>
    <lineage>
        <taxon>Eukaryota</taxon>
        <taxon>Fungi</taxon>
        <taxon>Fungi incertae sedis</taxon>
        <taxon>Mucoromycota</taxon>
        <taxon>Mucoromycotina</taxon>
        <taxon>Mucoromycetes</taxon>
        <taxon>Mucorales</taxon>
        <taxon>Mucorineae</taxon>
        <taxon>Mucoraceae</taxon>
        <taxon>Parasitella</taxon>
    </lineage>
</organism>